<dbReference type="PANTHER" id="PTHR23421">
    <property type="entry name" value="BETA-GALACTOSIDASE RELATED"/>
    <property type="match status" value="1"/>
</dbReference>
<dbReference type="Gene3D" id="3.20.20.80">
    <property type="entry name" value="Glycosidases"/>
    <property type="match status" value="1"/>
</dbReference>
<evidence type="ECO:0000313" key="5">
    <source>
        <dbReference type="Proteomes" id="UP000317536"/>
    </source>
</evidence>
<dbReference type="GO" id="GO:0005975">
    <property type="term" value="P:carbohydrate metabolic process"/>
    <property type="evidence" value="ECO:0007669"/>
    <property type="project" value="InterPro"/>
</dbReference>
<protein>
    <recommendedName>
        <fullName evidence="3">Glycoside hydrolase 35 catalytic domain-containing protein</fullName>
    </recommendedName>
</protein>
<dbReference type="AlphaFoldDB" id="A0A556RCR4"/>
<proteinExistence type="inferred from homology"/>
<evidence type="ECO:0000256" key="1">
    <source>
        <dbReference type="ARBA" id="ARBA00009809"/>
    </source>
</evidence>
<dbReference type="InterPro" id="IPR017853">
    <property type="entry name" value="GH"/>
</dbReference>
<dbReference type="GO" id="GO:0004553">
    <property type="term" value="F:hydrolase activity, hydrolyzing O-glycosyl compounds"/>
    <property type="evidence" value="ECO:0007669"/>
    <property type="project" value="InterPro"/>
</dbReference>
<sequence>MFCNKAKGIGMMRRKAKTSNTLGAPVGPIMNQESDGRFGYVAPDMAVSNTRKGSPDPVALTQGRLWIDGKARVLLCASVFPFRIPRSQWEQRLNAVKRLGYQVIDVYTPWNLHMREPGKADFSGRLDIEEFLRMTKRAGLYALIRPGPYICAEWDGGGLPAWVLTDPKIRARQHDEAFLEAVRTWYQQIIPIISRQQYAGHGHGGPVIMVQADNELDFFDCEDPTGYIGSLASMMRGMGVRVPIVVCAGQGDMTRAGADAATVAPAVNLYPDDDDPDFDRQVRYYRLAASRRGAPLVVTETNRVHRTLRRLVGSGAAFIGPYLQVSGWDFDYGTSVNSWGSLEAFMTSDYDFGGAVDPAGGERPEADQARRLSAIINALGDRLSMAQVADEEAIASFAGRIRAEGRPLSLDDPQLGLGLLNLAGGGELLTLTNVSEQNLELEAERGNGSPDRWPLPAKTGVMLVRDLPLGSGCFLEATSGELTGLEFDEKTGVRVQVDAPDMIPGPLWLRLAFPADTSLDKVRIDGDLIWHPLADACEDSVQDTGLGDEPVNGLVLSGKHGILQMKLITPEGWKSITVQLGQPVTRVQASHAPIVRLESVGKAECNQVWSSPSALIPGSRLPMLEERGLWYGSGLYSTRCCPDGIRGMVLRQAADVVGLQWGDLVMPWVANGGGDYWMPLDGSAIQRTDDEDPLLSIRVGIWGHSNFDDTRLQALRLSAGRGLSGVLAVHNVLPLNSGWQVTEIKRWSSPGGKADVVLPGQDPVPRMGFGGWSASYWPRVVTYTRFLPSSSVSYPVEAGTRSPSRIKNASLDRMLDQESLLPVGALHFKGCRCKCEVELNGCQIGTITPYESTLWLGPLQATDRLTIRTWQTWGEPTGTIELLVGEPIADWTLRTQNLTMLRKSASRAIFKDQRLPVTCPPGSCLWLRISRSALAQTQQRGSTIVRMQGQGLQVTAFGEHTNLGRLVLGGLPGTIFAGGRGDLLIVPQEEGDLSLLIESTGKEAGRLETIQLGGAVDLNSESGDR</sequence>
<dbReference type="PRINTS" id="PR00742">
    <property type="entry name" value="GLHYDRLASE35"/>
</dbReference>
<dbReference type="InterPro" id="IPR031330">
    <property type="entry name" value="Gly_Hdrlase_35_cat"/>
</dbReference>
<reference evidence="4 5" key="1">
    <citation type="submission" date="2019-07" db="EMBL/GenBank/DDBJ databases">
        <title>Bifidobacterium asteroides genomes.</title>
        <authorList>
            <person name="Zheng H."/>
        </authorList>
    </citation>
    <scope>NUCLEOTIDE SEQUENCE [LARGE SCALE GENOMIC DNA]</scope>
    <source>
        <strain evidence="4 5">W8111</strain>
    </source>
</reference>
<dbReference type="Pfam" id="PF01301">
    <property type="entry name" value="Glyco_hydro_35"/>
    <property type="match status" value="1"/>
</dbReference>
<comment type="caution">
    <text evidence="4">The sequence shown here is derived from an EMBL/GenBank/DDBJ whole genome shotgun (WGS) entry which is preliminary data.</text>
</comment>
<evidence type="ECO:0000256" key="2">
    <source>
        <dbReference type="RuleBase" id="RU003679"/>
    </source>
</evidence>
<organism evidence="4 5">
    <name type="scientific">Bifidobacterium asteroides</name>
    <dbReference type="NCBI Taxonomy" id="1684"/>
    <lineage>
        <taxon>Bacteria</taxon>
        <taxon>Bacillati</taxon>
        <taxon>Actinomycetota</taxon>
        <taxon>Actinomycetes</taxon>
        <taxon>Bifidobacteriales</taxon>
        <taxon>Bifidobacteriaceae</taxon>
        <taxon>Bifidobacterium</taxon>
    </lineage>
</organism>
<dbReference type="SUPFAM" id="SSF51445">
    <property type="entry name" value="(Trans)glycosidases"/>
    <property type="match status" value="1"/>
</dbReference>
<evidence type="ECO:0000313" key="4">
    <source>
        <dbReference type="EMBL" id="TSJ86672.1"/>
    </source>
</evidence>
<comment type="similarity">
    <text evidence="1 2">Belongs to the glycosyl hydrolase 35 family.</text>
</comment>
<dbReference type="Proteomes" id="UP000317536">
    <property type="component" value="Unassembled WGS sequence"/>
</dbReference>
<name>A0A556RCR4_9BIFI</name>
<accession>A0A556RCR4</accession>
<feature type="domain" description="Glycoside hydrolase 35 catalytic" evidence="3">
    <location>
        <begin position="65"/>
        <end position="301"/>
    </location>
</feature>
<gene>
    <name evidence="4" type="ORF">FPK29_03110</name>
</gene>
<dbReference type="EMBL" id="VMHJ01000001">
    <property type="protein sequence ID" value="TSJ86672.1"/>
    <property type="molecule type" value="Genomic_DNA"/>
</dbReference>
<evidence type="ECO:0000259" key="3">
    <source>
        <dbReference type="Pfam" id="PF01301"/>
    </source>
</evidence>
<dbReference type="InterPro" id="IPR001944">
    <property type="entry name" value="Glycoside_Hdrlase_35"/>
</dbReference>